<evidence type="ECO:0000313" key="1">
    <source>
        <dbReference type="EMBL" id="ABA58255.1"/>
    </source>
</evidence>
<keyword evidence="2" id="KW-1185">Reference proteome</keyword>
<name>Q3JA91_NITOC</name>
<reference evidence="2" key="1">
    <citation type="journal article" date="2006" name="Appl. Environ. Microbiol.">
        <title>Complete genome sequence of the marine, chemolithoautotrophic, ammonia-oxidizing bacterium Nitrosococcus oceani ATCC 19707.</title>
        <authorList>
            <person name="Klotz M.G."/>
            <person name="Arp D.J."/>
            <person name="Chain P.S.G."/>
            <person name="El-Sheikh A.F."/>
            <person name="Hauser L.J."/>
            <person name="Hommes N.G."/>
            <person name="Larimer F.W."/>
            <person name="Malfatti S.A."/>
            <person name="Norton J.M."/>
            <person name="Poret-Peterson A.T."/>
            <person name="Vergez L.M."/>
            <person name="Ward B.B."/>
        </authorList>
    </citation>
    <scope>NUCLEOTIDE SEQUENCE [LARGE SCALE GENOMIC DNA]</scope>
    <source>
        <strain evidence="2">ATCC 19707 / BCRC 17464 / NCIMB 11848 / C-107</strain>
    </source>
</reference>
<protein>
    <submittedName>
        <fullName evidence="1">Uncharacterized protein</fullName>
    </submittedName>
</protein>
<dbReference type="HOGENOM" id="CLU_2480186_0_0_6"/>
<proteinExistence type="predicted"/>
<sequence>MGGGFLKNAFLLQEVIEGRTDVFEGHYAHKYPHAASRLEAVKRVRFLNGQRRMCARVHRVQIHGWSPQDTPGISLDQGLSTVVAIQK</sequence>
<dbReference type="InParanoid" id="Q3JA91"/>
<dbReference type="EMBL" id="CP000127">
    <property type="protein sequence ID" value="ABA58255.1"/>
    <property type="molecule type" value="Genomic_DNA"/>
</dbReference>
<dbReference type="KEGG" id="noc:Noc_1784"/>
<dbReference type="Proteomes" id="UP000006838">
    <property type="component" value="Chromosome"/>
</dbReference>
<dbReference type="AlphaFoldDB" id="Q3JA91"/>
<evidence type="ECO:0000313" key="2">
    <source>
        <dbReference type="Proteomes" id="UP000006838"/>
    </source>
</evidence>
<organism evidence="1 2">
    <name type="scientific">Nitrosococcus oceani (strain ATCC 19707 / BCRC 17464 / JCM 30415 / NCIMB 11848 / C-107)</name>
    <dbReference type="NCBI Taxonomy" id="323261"/>
    <lineage>
        <taxon>Bacteria</taxon>
        <taxon>Pseudomonadati</taxon>
        <taxon>Pseudomonadota</taxon>
        <taxon>Gammaproteobacteria</taxon>
        <taxon>Chromatiales</taxon>
        <taxon>Chromatiaceae</taxon>
        <taxon>Nitrosococcus</taxon>
    </lineage>
</organism>
<gene>
    <name evidence="1" type="ordered locus">Noc_1784</name>
</gene>
<accession>Q3JA91</accession>